<dbReference type="HOGENOM" id="CLU_011398_4_2_4"/>
<evidence type="ECO:0000256" key="1">
    <source>
        <dbReference type="ARBA" id="ARBA00001974"/>
    </source>
</evidence>
<keyword evidence="4" id="KW-0560">Oxidoreductase</keyword>
<dbReference type="STRING" id="395495.Lcho_3683"/>
<dbReference type="RefSeq" id="WP_012348684.1">
    <property type="nucleotide sequence ID" value="NC_010524.1"/>
</dbReference>
<evidence type="ECO:0000256" key="4">
    <source>
        <dbReference type="ARBA" id="ARBA00023002"/>
    </source>
</evidence>
<dbReference type="AlphaFoldDB" id="B1Y541"/>
<dbReference type="eggNOG" id="COG1053">
    <property type="taxonomic scope" value="Bacteria"/>
</dbReference>
<proteinExistence type="predicted"/>
<keyword evidence="2" id="KW-0285">Flavoprotein</keyword>
<dbReference type="OrthoDB" id="9813348at2"/>
<dbReference type="InterPro" id="IPR050315">
    <property type="entry name" value="FAD-oxidoreductase_2"/>
</dbReference>
<dbReference type="EMBL" id="CP001013">
    <property type="protein sequence ID" value="ACB35937.1"/>
    <property type="molecule type" value="Genomic_DNA"/>
</dbReference>
<dbReference type="GO" id="GO:0008202">
    <property type="term" value="P:steroid metabolic process"/>
    <property type="evidence" value="ECO:0007669"/>
    <property type="project" value="UniProtKB-ARBA"/>
</dbReference>
<evidence type="ECO:0000259" key="5">
    <source>
        <dbReference type="Pfam" id="PF00890"/>
    </source>
</evidence>
<name>B1Y541_LEPCP</name>
<dbReference type="SUPFAM" id="SSF51905">
    <property type="entry name" value="FAD/NAD(P)-binding domain"/>
    <property type="match status" value="1"/>
</dbReference>
<evidence type="ECO:0000313" key="7">
    <source>
        <dbReference type="Proteomes" id="UP000001693"/>
    </source>
</evidence>
<gene>
    <name evidence="6" type="ordered locus">Lcho_3683</name>
</gene>
<dbReference type="GO" id="GO:0016491">
    <property type="term" value="F:oxidoreductase activity"/>
    <property type="evidence" value="ECO:0007669"/>
    <property type="project" value="UniProtKB-KW"/>
</dbReference>
<sequence>MHTDTTPSPARSIVADAGATHDLIVIGAGGAGMAAALFGAIRGLKVLLLERTEFVGGTTAFSAGTVWIPNTPHAVTVGARDSVAQAATYLDQVVGDHADRRLREAFLRQGPQALATLERESHVKLRPYALHPDYESDLDGATLRGRAMEPLPFDGRQLGAHFALLRAPIPEFTVLGGMMVDRTDVNHLLAMTKRWASFKHAARLVLRQARDRLTHPRGTRLVMGNALCARLLQSLVERGVEIRTEAQVERLVTEGGRVTGIVLMHKGQRQALHARAGVVLASGGFNRHPQLRAQLLPAAANYTPGAPGHTGEAITLALGAGAQIGDRNLQNAFWAPVSVRRRADGSTAVFPHFVLDRAKPGTVVVNQAGQRFVNESTSYHRFGAAMLAEHARSACIPAYLIADARALKTYGLGMVRPGGMGLAGALKDGYVVSGQTLAELAGRLGVPAAALAQTVARFNQHAARGEDPDFQRGRTAYQRNIGDAAAGGINPNLGALQQAPYYAVKLYPGDIGASAGLVTDAQARVLGANQQPIDGLYAVGNDMNSIMGGTYPGPGITIGPALVFAHIAAADAAGRLAGEALAA</sequence>
<dbReference type="PANTHER" id="PTHR43400:SF10">
    <property type="entry name" value="3-OXOSTEROID 1-DEHYDROGENASE"/>
    <property type="match status" value="1"/>
</dbReference>
<keyword evidence="7" id="KW-1185">Reference proteome</keyword>
<accession>B1Y541</accession>
<organism evidence="6 7">
    <name type="scientific">Leptothrix cholodnii (strain ATCC 51168 / LMG 8142 / SP-6)</name>
    <name type="common">Leptothrix discophora (strain SP-6)</name>
    <dbReference type="NCBI Taxonomy" id="395495"/>
    <lineage>
        <taxon>Bacteria</taxon>
        <taxon>Pseudomonadati</taxon>
        <taxon>Pseudomonadota</taxon>
        <taxon>Betaproteobacteria</taxon>
        <taxon>Burkholderiales</taxon>
        <taxon>Sphaerotilaceae</taxon>
        <taxon>Leptothrix</taxon>
    </lineage>
</organism>
<dbReference type="InterPro" id="IPR036188">
    <property type="entry name" value="FAD/NAD-bd_sf"/>
</dbReference>
<protein>
    <submittedName>
        <fullName evidence="6">Fumarate reductase/succinate dehydrogenase flavoprotein domain protein</fullName>
    </submittedName>
</protein>
<dbReference type="InterPro" id="IPR003953">
    <property type="entry name" value="FAD-dep_OxRdtase_2_FAD-bd"/>
</dbReference>
<reference evidence="6 7" key="1">
    <citation type="submission" date="2008-03" db="EMBL/GenBank/DDBJ databases">
        <title>Complete sequence of Leptothrix cholodnii SP-6.</title>
        <authorList>
            <consortium name="US DOE Joint Genome Institute"/>
            <person name="Copeland A."/>
            <person name="Lucas S."/>
            <person name="Lapidus A."/>
            <person name="Glavina del Rio T."/>
            <person name="Dalin E."/>
            <person name="Tice H."/>
            <person name="Bruce D."/>
            <person name="Goodwin L."/>
            <person name="Pitluck S."/>
            <person name="Chertkov O."/>
            <person name="Brettin T."/>
            <person name="Detter J.C."/>
            <person name="Han C."/>
            <person name="Kuske C.R."/>
            <person name="Schmutz J."/>
            <person name="Larimer F."/>
            <person name="Land M."/>
            <person name="Hauser L."/>
            <person name="Kyrpides N."/>
            <person name="Lykidis A."/>
            <person name="Emerson D."/>
            <person name="Richardson P."/>
        </authorList>
    </citation>
    <scope>NUCLEOTIDE SEQUENCE [LARGE SCALE GENOMIC DNA]</scope>
    <source>
        <strain evidence="7">ATCC 51168 / LMG 8142 / SP-6</strain>
    </source>
</reference>
<dbReference type="Gene3D" id="3.50.50.60">
    <property type="entry name" value="FAD/NAD(P)-binding domain"/>
    <property type="match status" value="2"/>
</dbReference>
<dbReference type="Pfam" id="PF00890">
    <property type="entry name" value="FAD_binding_2"/>
    <property type="match status" value="1"/>
</dbReference>
<dbReference type="KEGG" id="lch:Lcho_3683"/>
<evidence type="ECO:0000313" key="6">
    <source>
        <dbReference type="EMBL" id="ACB35937.1"/>
    </source>
</evidence>
<dbReference type="NCBIfam" id="NF009477">
    <property type="entry name" value="PRK12843.1"/>
    <property type="match status" value="1"/>
</dbReference>
<feature type="domain" description="FAD-dependent oxidoreductase 2 FAD-binding" evidence="5">
    <location>
        <begin position="22"/>
        <end position="558"/>
    </location>
</feature>
<dbReference type="Proteomes" id="UP000001693">
    <property type="component" value="Chromosome"/>
</dbReference>
<comment type="cofactor">
    <cofactor evidence="1">
        <name>FAD</name>
        <dbReference type="ChEBI" id="CHEBI:57692"/>
    </cofactor>
</comment>
<evidence type="ECO:0000256" key="3">
    <source>
        <dbReference type="ARBA" id="ARBA00022827"/>
    </source>
</evidence>
<dbReference type="InterPro" id="IPR027477">
    <property type="entry name" value="Succ_DH/fumarate_Rdtase_cat_sf"/>
</dbReference>
<dbReference type="PANTHER" id="PTHR43400">
    <property type="entry name" value="FUMARATE REDUCTASE"/>
    <property type="match status" value="1"/>
</dbReference>
<keyword evidence="3" id="KW-0274">FAD</keyword>
<evidence type="ECO:0000256" key="2">
    <source>
        <dbReference type="ARBA" id="ARBA00022630"/>
    </source>
</evidence>
<dbReference type="PRINTS" id="PR00411">
    <property type="entry name" value="PNDRDTASEI"/>
</dbReference>
<dbReference type="SUPFAM" id="SSF56425">
    <property type="entry name" value="Succinate dehydrogenase/fumarate reductase flavoprotein, catalytic domain"/>
    <property type="match status" value="1"/>
</dbReference>